<name>A0A5C1Q2G1_9BURK</name>
<evidence type="ECO:0000313" key="4">
    <source>
        <dbReference type="Proteomes" id="UP000323522"/>
    </source>
</evidence>
<dbReference type="Proteomes" id="UP000323522">
    <property type="component" value="Chromosome"/>
</dbReference>
<dbReference type="RefSeq" id="WP_223120886.1">
    <property type="nucleotide sequence ID" value="NZ_CP035708.1"/>
</dbReference>
<proteinExistence type="predicted"/>
<reference evidence="3 4" key="1">
    <citation type="submission" date="2019-02" db="EMBL/GenBank/DDBJ databases">
        <title>Complete Genome Sequence and Methylome Analysis of Sphaerotilus natans subsp. sulfidivorans D-507.</title>
        <authorList>
            <person name="Fomenkov A."/>
            <person name="Gridneva E."/>
            <person name="Smolyakov D."/>
            <person name="Dubinina G."/>
            <person name="Vincze T."/>
            <person name="Grabovich M."/>
            <person name="Roberts R.J."/>
        </authorList>
    </citation>
    <scope>NUCLEOTIDE SEQUENCE [LARGE SCALE GENOMIC DNA]</scope>
    <source>
        <strain evidence="3 4">D-507</strain>
    </source>
</reference>
<dbReference type="Proteomes" id="UP001549111">
    <property type="component" value="Unassembled WGS sequence"/>
</dbReference>
<feature type="region of interest" description="Disordered" evidence="1">
    <location>
        <begin position="93"/>
        <end position="127"/>
    </location>
</feature>
<keyword evidence="5" id="KW-1185">Reference proteome</keyword>
<evidence type="ECO:0000256" key="1">
    <source>
        <dbReference type="SAM" id="MobiDB-lite"/>
    </source>
</evidence>
<protein>
    <submittedName>
        <fullName evidence="3">Uncharacterized protein</fullName>
    </submittedName>
</protein>
<dbReference type="EMBL" id="JBEPLS010000001">
    <property type="protein sequence ID" value="MET3602534.1"/>
    <property type="molecule type" value="Genomic_DNA"/>
</dbReference>
<reference evidence="2 5" key="2">
    <citation type="submission" date="2024-06" db="EMBL/GenBank/DDBJ databases">
        <title>Genomic Encyclopedia of Type Strains, Phase IV (KMG-IV): sequencing the most valuable type-strain genomes for metagenomic binning, comparative biology and taxonomic classification.</title>
        <authorList>
            <person name="Goeker M."/>
        </authorList>
    </citation>
    <scope>NUCLEOTIDE SEQUENCE [LARGE SCALE GENOMIC DNA]</scope>
    <source>
        <strain evidence="2 5">D-501</strain>
    </source>
</reference>
<accession>A0A5C1Q2G1</accession>
<organism evidence="3 4">
    <name type="scientific">Sphaerotilus sulfidivorans</name>
    <dbReference type="NCBI Taxonomy" id="639200"/>
    <lineage>
        <taxon>Bacteria</taxon>
        <taxon>Pseudomonadati</taxon>
        <taxon>Pseudomonadota</taxon>
        <taxon>Betaproteobacteria</taxon>
        <taxon>Burkholderiales</taxon>
        <taxon>Sphaerotilaceae</taxon>
        <taxon>Sphaerotilus</taxon>
    </lineage>
</organism>
<sequence length="212" mass="22735">MTGAPDPRGMSSPVQGMAGSCGEPARPAAPWGSKKLANALPETVLFQSPVPAAVGNTMHNRHKHTQLPGAVMFRQSFFSMVSSPSIPGQMNRISAGSPGKTSQNSGNFMSSACEPARTGPSTPVEPASGERLTVFATRWLQSLPVPVRPVITARRHPHIINRMALAWGDHHAVADYFDSLLISSRPDRRGFAVEVLDELVDLQQAFMDGRIG</sequence>
<dbReference type="EMBL" id="CP035708">
    <property type="protein sequence ID" value="QEN01089.1"/>
    <property type="molecule type" value="Genomic_DNA"/>
</dbReference>
<evidence type="ECO:0000313" key="5">
    <source>
        <dbReference type="Proteomes" id="UP001549111"/>
    </source>
</evidence>
<evidence type="ECO:0000313" key="2">
    <source>
        <dbReference type="EMBL" id="MET3602534.1"/>
    </source>
</evidence>
<dbReference type="KEGG" id="snn:EWH46_10115"/>
<gene>
    <name evidence="2" type="ORF">ABIC99_000310</name>
    <name evidence="3" type="ORF">EWH46_10115</name>
</gene>
<evidence type="ECO:0000313" key="3">
    <source>
        <dbReference type="EMBL" id="QEN01089.1"/>
    </source>
</evidence>
<feature type="region of interest" description="Disordered" evidence="1">
    <location>
        <begin position="1"/>
        <end position="32"/>
    </location>
</feature>
<feature type="compositionally biased region" description="Polar residues" evidence="1">
    <location>
        <begin position="93"/>
        <end position="110"/>
    </location>
</feature>
<dbReference type="AlphaFoldDB" id="A0A5C1Q2G1"/>